<keyword evidence="2" id="KW-1185">Reference proteome</keyword>
<dbReference type="EMBL" id="MPZV01000003">
    <property type="protein sequence ID" value="OOY23546.1"/>
    <property type="molecule type" value="Genomic_DNA"/>
</dbReference>
<organism evidence="1 2">
    <name type="scientific">Thioclava sediminum</name>
    <dbReference type="NCBI Taxonomy" id="1915319"/>
    <lineage>
        <taxon>Bacteria</taxon>
        <taxon>Pseudomonadati</taxon>
        <taxon>Pseudomonadota</taxon>
        <taxon>Alphaproteobacteria</taxon>
        <taxon>Rhodobacterales</taxon>
        <taxon>Paracoccaceae</taxon>
        <taxon>Thioclava</taxon>
    </lineage>
</organism>
<evidence type="ECO:0000313" key="1">
    <source>
        <dbReference type="EMBL" id="OOY23546.1"/>
    </source>
</evidence>
<comment type="caution">
    <text evidence="1">The sequence shown here is derived from an EMBL/GenBank/DDBJ whole genome shotgun (WGS) entry which is preliminary data.</text>
</comment>
<protein>
    <submittedName>
        <fullName evidence="1">Uncharacterized protein</fullName>
    </submittedName>
</protein>
<accession>A0ABX3MV27</accession>
<reference evidence="1 2" key="1">
    <citation type="submission" date="2016-11" db="EMBL/GenBank/DDBJ databases">
        <title>A multilocus sequence analysis scheme for characterization of bacteria in the genus Thioclava.</title>
        <authorList>
            <person name="Liu Y."/>
            <person name="Shao Z."/>
        </authorList>
    </citation>
    <scope>NUCLEOTIDE SEQUENCE [LARGE SCALE GENOMIC DNA]</scope>
    <source>
        <strain evidence="1 2">TAW-CT134</strain>
    </source>
</reference>
<name>A0ABX3MV27_9RHOB</name>
<gene>
    <name evidence="1" type="ORF">BMI91_13770</name>
</gene>
<evidence type="ECO:0000313" key="2">
    <source>
        <dbReference type="Proteomes" id="UP000190787"/>
    </source>
</evidence>
<dbReference type="Proteomes" id="UP000190787">
    <property type="component" value="Unassembled WGS sequence"/>
</dbReference>
<sequence>MPPSDKDGGFFLLQDGVDVWNFGGRVALCKGSNKKLFRYPPTFKLQTRSDVAAQPRAGPFPFFLFFNVPSARNHP</sequence>
<proteinExistence type="predicted"/>